<name>A0A7V8NRS3_9BACT</name>
<dbReference type="InterPro" id="IPR014710">
    <property type="entry name" value="RmlC-like_jellyroll"/>
</dbReference>
<keyword evidence="1" id="KW-0479">Metal-binding</keyword>
<evidence type="ECO:0000313" key="3">
    <source>
        <dbReference type="EMBL" id="MBA0086005.1"/>
    </source>
</evidence>
<reference evidence="3" key="1">
    <citation type="submission" date="2020-06" db="EMBL/GenBank/DDBJ databases">
        <title>Legume-microbial interactions unlock mineral nutrients during tropical forest succession.</title>
        <authorList>
            <person name="Epihov D.Z."/>
        </authorList>
    </citation>
    <scope>NUCLEOTIDE SEQUENCE [LARGE SCALE GENOMIC DNA]</scope>
    <source>
        <strain evidence="3">Pan2503</strain>
    </source>
</reference>
<dbReference type="PANTHER" id="PTHR35848:SF6">
    <property type="entry name" value="CUPIN TYPE-2 DOMAIN-CONTAINING PROTEIN"/>
    <property type="match status" value="1"/>
</dbReference>
<dbReference type="SUPFAM" id="SSF51182">
    <property type="entry name" value="RmlC-like cupins"/>
    <property type="match status" value="1"/>
</dbReference>
<dbReference type="InterPro" id="IPR011051">
    <property type="entry name" value="RmlC_Cupin_sf"/>
</dbReference>
<organism evidence="3 4">
    <name type="scientific">Candidatus Acidiferrum panamense</name>
    <dbReference type="NCBI Taxonomy" id="2741543"/>
    <lineage>
        <taxon>Bacteria</taxon>
        <taxon>Pseudomonadati</taxon>
        <taxon>Acidobacteriota</taxon>
        <taxon>Terriglobia</taxon>
        <taxon>Candidatus Acidiferrales</taxon>
        <taxon>Candidatus Acidiferrum</taxon>
    </lineage>
</organism>
<protein>
    <submittedName>
        <fullName evidence="3">Cupin domain-containing protein</fullName>
    </submittedName>
</protein>
<dbReference type="InterPro" id="IPR013096">
    <property type="entry name" value="Cupin_2"/>
</dbReference>
<dbReference type="GO" id="GO:0046872">
    <property type="term" value="F:metal ion binding"/>
    <property type="evidence" value="ECO:0007669"/>
    <property type="project" value="UniProtKB-KW"/>
</dbReference>
<dbReference type="EMBL" id="JACDQQ010001307">
    <property type="protein sequence ID" value="MBA0086005.1"/>
    <property type="molecule type" value="Genomic_DNA"/>
</dbReference>
<evidence type="ECO:0000313" key="4">
    <source>
        <dbReference type="Proteomes" id="UP000567293"/>
    </source>
</evidence>
<proteinExistence type="predicted"/>
<dbReference type="Gene3D" id="2.60.120.10">
    <property type="entry name" value="Jelly Rolls"/>
    <property type="match status" value="1"/>
</dbReference>
<dbReference type="Proteomes" id="UP000567293">
    <property type="component" value="Unassembled WGS sequence"/>
</dbReference>
<comment type="caution">
    <text evidence="3">The sequence shown here is derived from an EMBL/GenBank/DDBJ whole genome shotgun (WGS) entry which is preliminary data.</text>
</comment>
<feature type="domain" description="Cupin type-2" evidence="2">
    <location>
        <begin position="44"/>
        <end position="110"/>
    </location>
</feature>
<gene>
    <name evidence="3" type="ORF">HRJ53_13485</name>
</gene>
<dbReference type="Pfam" id="PF07883">
    <property type="entry name" value="Cupin_2"/>
    <property type="match status" value="1"/>
</dbReference>
<dbReference type="PANTHER" id="PTHR35848">
    <property type="entry name" value="OXALATE-BINDING PROTEIN"/>
    <property type="match status" value="1"/>
</dbReference>
<accession>A0A7V8NRS3</accession>
<keyword evidence="4" id="KW-1185">Reference proteome</keyword>
<dbReference type="InterPro" id="IPR051610">
    <property type="entry name" value="GPI/OXD"/>
</dbReference>
<evidence type="ECO:0000256" key="1">
    <source>
        <dbReference type="ARBA" id="ARBA00022723"/>
    </source>
</evidence>
<sequence>MARVFTQAEAKQLGLPGRKALEIVSGARGARGVTLRLAEIPVPQPGETPRSPHQHYDFEECIYVLSGTGTTHADSGEFPIKPGDTLLVPAGEKHVTRNTGNEPLLLLCFFPVADITKGTREPGVSSGACCNS</sequence>
<dbReference type="AlphaFoldDB" id="A0A7V8NRS3"/>
<evidence type="ECO:0000259" key="2">
    <source>
        <dbReference type="Pfam" id="PF07883"/>
    </source>
</evidence>